<evidence type="ECO:0000313" key="2">
    <source>
        <dbReference type="EMBL" id="CAL6081136.1"/>
    </source>
</evidence>
<dbReference type="PROSITE" id="PS51450">
    <property type="entry name" value="LRR"/>
    <property type="match status" value="1"/>
</dbReference>
<evidence type="ECO:0000313" key="3">
    <source>
        <dbReference type="Proteomes" id="UP001642409"/>
    </source>
</evidence>
<evidence type="ECO:0000313" key="1">
    <source>
        <dbReference type="EMBL" id="CAI9932663.1"/>
    </source>
</evidence>
<dbReference type="Proteomes" id="UP001642409">
    <property type="component" value="Unassembled WGS sequence"/>
</dbReference>
<comment type="caution">
    <text evidence="1">The sequence shown here is derived from an EMBL/GenBank/DDBJ whole genome shotgun (WGS) entry which is preliminary data.</text>
</comment>
<dbReference type="InterPro" id="IPR032675">
    <property type="entry name" value="LRR_dom_sf"/>
</dbReference>
<dbReference type="EMBL" id="CATOUU010000519">
    <property type="protein sequence ID" value="CAI9932663.1"/>
    <property type="molecule type" value="Genomic_DNA"/>
</dbReference>
<accession>A0AA86P6L4</accession>
<reference evidence="1" key="1">
    <citation type="submission" date="2023-06" db="EMBL/GenBank/DDBJ databases">
        <authorList>
            <person name="Kurt Z."/>
        </authorList>
    </citation>
    <scope>NUCLEOTIDE SEQUENCE</scope>
</reference>
<keyword evidence="3" id="KW-1185">Reference proteome</keyword>
<dbReference type="EMBL" id="CAXDID020000350">
    <property type="protein sequence ID" value="CAL6081136.1"/>
    <property type="molecule type" value="Genomic_DNA"/>
</dbReference>
<dbReference type="InterPro" id="IPR001611">
    <property type="entry name" value="Leu-rich_rpt"/>
</dbReference>
<dbReference type="AlphaFoldDB" id="A0AA86P6L4"/>
<name>A0AA86P6L4_9EUKA</name>
<dbReference type="SUPFAM" id="SSF52058">
    <property type="entry name" value="L domain-like"/>
    <property type="match status" value="1"/>
</dbReference>
<reference evidence="2 3" key="2">
    <citation type="submission" date="2024-07" db="EMBL/GenBank/DDBJ databases">
        <authorList>
            <person name="Akdeniz Z."/>
        </authorList>
    </citation>
    <scope>NUCLEOTIDE SEQUENCE [LARGE SCALE GENOMIC DNA]</scope>
</reference>
<organism evidence="1">
    <name type="scientific">Hexamita inflata</name>
    <dbReference type="NCBI Taxonomy" id="28002"/>
    <lineage>
        <taxon>Eukaryota</taxon>
        <taxon>Metamonada</taxon>
        <taxon>Diplomonadida</taxon>
        <taxon>Hexamitidae</taxon>
        <taxon>Hexamitinae</taxon>
        <taxon>Hexamita</taxon>
    </lineage>
</organism>
<sequence>MNHTKPSVKSYFKTNETQFTSEDSRKAIRFQTTIEYVDKFPEHARQLVIENSHLLFSTLQFNLHNNLTYLDLRCNQNLVDVTTLGKLINLQKLILRDNCICKLDCLKPLLKLVHLDVQNNKLLYIGFIQSLPLLSELFIEGNCICNLSSVVDHPNCQNYISLQRNPTQEDVLNYLGQCSQEQFDTELTSVLEHVKQRNSMPQYQYFTKMINKYENEIESKVWINIFNVSEYESNQIWEIQNQKQNFEFERFGRNRRITPRVFQRDFTVSPD</sequence>
<protein>
    <submittedName>
        <fullName evidence="1">Uncharacterized protein</fullName>
    </submittedName>
</protein>
<proteinExistence type="predicted"/>
<gene>
    <name evidence="1" type="ORF">HINF_LOCUS20308</name>
    <name evidence="2" type="ORF">HINF_LOCUS60200</name>
</gene>
<dbReference type="Gene3D" id="3.80.10.10">
    <property type="entry name" value="Ribonuclease Inhibitor"/>
    <property type="match status" value="1"/>
</dbReference>